<dbReference type="RefSeq" id="WP_004405182.1">
    <property type="nucleotide sequence ID" value="NZ_FNBS01000008.1"/>
</dbReference>
<dbReference type="Proteomes" id="UP000183404">
    <property type="component" value="Unassembled WGS sequence"/>
</dbReference>
<dbReference type="AlphaFoldDB" id="A0A1G7JWN9"/>
<sequence>MGVVKKVDEELKRSMESIKEKIKSDDILNRILTNEAGQVNEGENDWKVECGREIVEIYKKLVNIVDKLRVVS</sequence>
<evidence type="ECO:0000313" key="1">
    <source>
        <dbReference type="EMBL" id="SDF29360.1"/>
    </source>
</evidence>
<name>A0A1G7JWN9_THETY</name>
<gene>
    <name evidence="1" type="ORF">SAMN04244560_00538</name>
</gene>
<organism evidence="1 2">
    <name type="scientific">Thermoanaerobacter thermohydrosulfuricus</name>
    <name type="common">Clostridium thermohydrosulfuricum</name>
    <dbReference type="NCBI Taxonomy" id="1516"/>
    <lineage>
        <taxon>Bacteria</taxon>
        <taxon>Bacillati</taxon>
        <taxon>Bacillota</taxon>
        <taxon>Clostridia</taxon>
        <taxon>Thermoanaerobacterales</taxon>
        <taxon>Thermoanaerobacteraceae</taxon>
        <taxon>Thermoanaerobacter</taxon>
    </lineage>
</organism>
<accession>A0A1G7JWN9</accession>
<dbReference type="EMBL" id="FNBS01000008">
    <property type="protein sequence ID" value="SDF29360.1"/>
    <property type="molecule type" value="Genomic_DNA"/>
</dbReference>
<reference evidence="1 2" key="1">
    <citation type="submission" date="2016-10" db="EMBL/GenBank/DDBJ databases">
        <authorList>
            <person name="de Groot N.N."/>
        </authorList>
    </citation>
    <scope>NUCLEOTIDE SEQUENCE [LARGE SCALE GENOMIC DNA]</scope>
    <source>
        <strain evidence="1 2">DSM 569</strain>
    </source>
</reference>
<evidence type="ECO:0000313" key="2">
    <source>
        <dbReference type="Proteomes" id="UP000183404"/>
    </source>
</evidence>
<protein>
    <submittedName>
        <fullName evidence="1">Uncharacterized protein</fullName>
    </submittedName>
</protein>
<proteinExistence type="predicted"/>